<dbReference type="Proteomes" id="UP001316087">
    <property type="component" value="Unassembled WGS sequence"/>
</dbReference>
<sequence length="46" mass="4809">MYEGANGGAGKVAGYATDLMASLQESLKASSGIDVKQLIESYVEKK</sequence>
<dbReference type="EMBL" id="JAKZFC010000001">
    <property type="protein sequence ID" value="MCH7321124.1"/>
    <property type="molecule type" value="Genomic_DNA"/>
</dbReference>
<protein>
    <submittedName>
        <fullName evidence="1">Uncharacterized protein</fullName>
    </submittedName>
</protein>
<dbReference type="RefSeq" id="WP_241368673.1">
    <property type="nucleotide sequence ID" value="NZ_JAKZFC010000001.1"/>
</dbReference>
<reference evidence="1 2" key="1">
    <citation type="submission" date="2022-03" db="EMBL/GenBank/DDBJ databases">
        <authorList>
            <person name="Jo J.-H."/>
            <person name="Im W.-T."/>
        </authorList>
    </citation>
    <scope>NUCLEOTIDE SEQUENCE [LARGE SCALE GENOMIC DNA]</scope>
    <source>
        <strain evidence="1 2">MA9</strain>
    </source>
</reference>
<evidence type="ECO:0000313" key="1">
    <source>
        <dbReference type="EMBL" id="MCH7321124.1"/>
    </source>
</evidence>
<comment type="caution">
    <text evidence="1">The sequence shown here is derived from an EMBL/GenBank/DDBJ whole genome shotgun (WGS) entry which is preliminary data.</text>
</comment>
<organism evidence="1 2">
    <name type="scientific">Solibacillus palustris</name>
    <dbReference type="NCBI Taxonomy" id="2908203"/>
    <lineage>
        <taxon>Bacteria</taxon>
        <taxon>Bacillati</taxon>
        <taxon>Bacillota</taxon>
        <taxon>Bacilli</taxon>
        <taxon>Bacillales</taxon>
        <taxon>Caryophanaceae</taxon>
        <taxon>Solibacillus</taxon>
    </lineage>
</organism>
<gene>
    <name evidence="1" type="ORF">LZ480_04395</name>
</gene>
<accession>A0ABS9U9X9</accession>
<proteinExistence type="predicted"/>
<evidence type="ECO:0000313" key="2">
    <source>
        <dbReference type="Proteomes" id="UP001316087"/>
    </source>
</evidence>
<keyword evidence="2" id="KW-1185">Reference proteome</keyword>
<name>A0ABS9U9X9_9BACL</name>